<comment type="subcellular location">
    <subcellularLocation>
        <location evidence="6">Cell membrane</location>
        <topology evidence="6">Multi-pass membrane protein</topology>
    </subcellularLocation>
    <subcellularLocation>
        <location evidence="1">Membrane</location>
        <topology evidence="1">Multi-pass membrane protein</topology>
    </subcellularLocation>
</comment>
<gene>
    <name evidence="8" type="ORF">DCF15_05025</name>
</gene>
<feature type="transmembrane region" description="Helical" evidence="7">
    <location>
        <begin position="92"/>
        <end position="112"/>
    </location>
</feature>
<comment type="similarity">
    <text evidence="2 6">Belongs to the ABC-3 integral membrane protein family.</text>
</comment>
<dbReference type="PANTHER" id="PTHR30477">
    <property type="entry name" value="ABC-TRANSPORTER METAL-BINDING PROTEIN"/>
    <property type="match status" value="1"/>
</dbReference>
<organism evidence="8 9">
    <name type="scientific">Phormidesmis priestleyi</name>
    <dbReference type="NCBI Taxonomy" id="268141"/>
    <lineage>
        <taxon>Bacteria</taxon>
        <taxon>Bacillati</taxon>
        <taxon>Cyanobacteriota</taxon>
        <taxon>Cyanophyceae</taxon>
        <taxon>Leptolyngbyales</taxon>
        <taxon>Leptolyngbyaceae</taxon>
        <taxon>Phormidesmis</taxon>
    </lineage>
</organism>
<dbReference type="AlphaFoldDB" id="A0A2W4ZJ58"/>
<dbReference type="GO" id="GO:0043190">
    <property type="term" value="C:ATP-binding cassette (ABC) transporter complex"/>
    <property type="evidence" value="ECO:0007669"/>
    <property type="project" value="InterPro"/>
</dbReference>
<keyword evidence="3 6" id="KW-0812">Transmembrane</keyword>
<feature type="transmembrane region" description="Helical" evidence="7">
    <location>
        <begin position="218"/>
        <end position="239"/>
    </location>
</feature>
<dbReference type="InterPro" id="IPR001626">
    <property type="entry name" value="ABC_TroCD"/>
</dbReference>
<keyword evidence="6" id="KW-0813">Transport</keyword>
<protein>
    <submittedName>
        <fullName evidence="8">Metal ABC transporter permease</fullName>
    </submittedName>
</protein>
<feature type="transmembrane region" description="Helical" evidence="7">
    <location>
        <begin position="179"/>
        <end position="206"/>
    </location>
</feature>
<comment type="caution">
    <text evidence="8">The sequence shown here is derived from an EMBL/GenBank/DDBJ whole genome shotgun (WGS) entry which is preliminary data.</text>
</comment>
<evidence type="ECO:0000313" key="9">
    <source>
        <dbReference type="Proteomes" id="UP000249794"/>
    </source>
</evidence>
<evidence type="ECO:0000256" key="4">
    <source>
        <dbReference type="ARBA" id="ARBA00022989"/>
    </source>
</evidence>
<evidence type="ECO:0000256" key="1">
    <source>
        <dbReference type="ARBA" id="ARBA00004141"/>
    </source>
</evidence>
<dbReference type="Pfam" id="PF00950">
    <property type="entry name" value="ABC-3"/>
    <property type="match status" value="1"/>
</dbReference>
<dbReference type="SUPFAM" id="SSF81345">
    <property type="entry name" value="ABC transporter involved in vitamin B12 uptake, BtuC"/>
    <property type="match status" value="1"/>
</dbReference>
<dbReference type="PANTHER" id="PTHR30477:SF13">
    <property type="entry name" value="IRON TRANSPORT SYSTEM MEMBRANE PROTEIN HI_0360-RELATED"/>
    <property type="match status" value="1"/>
</dbReference>
<evidence type="ECO:0000256" key="6">
    <source>
        <dbReference type="RuleBase" id="RU003943"/>
    </source>
</evidence>
<evidence type="ECO:0000256" key="7">
    <source>
        <dbReference type="SAM" id="Phobius"/>
    </source>
</evidence>
<dbReference type="CDD" id="cd06550">
    <property type="entry name" value="TM_ABC_iron-siderophores_like"/>
    <property type="match status" value="1"/>
</dbReference>
<dbReference type="GO" id="GO:0010043">
    <property type="term" value="P:response to zinc ion"/>
    <property type="evidence" value="ECO:0007669"/>
    <property type="project" value="TreeGrafter"/>
</dbReference>
<evidence type="ECO:0000256" key="5">
    <source>
        <dbReference type="ARBA" id="ARBA00023136"/>
    </source>
</evidence>
<feature type="transmembrane region" description="Helical" evidence="7">
    <location>
        <begin position="245"/>
        <end position="265"/>
    </location>
</feature>
<dbReference type="GO" id="GO:0055085">
    <property type="term" value="P:transmembrane transport"/>
    <property type="evidence" value="ECO:0007669"/>
    <property type="project" value="InterPro"/>
</dbReference>
<dbReference type="Proteomes" id="UP000249794">
    <property type="component" value="Unassembled WGS sequence"/>
</dbReference>
<dbReference type="Gene3D" id="1.10.3470.10">
    <property type="entry name" value="ABC transporter involved in vitamin B12 uptake, BtuC"/>
    <property type="match status" value="1"/>
</dbReference>
<evidence type="ECO:0000313" key="8">
    <source>
        <dbReference type="EMBL" id="PZO58591.1"/>
    </source>
</evidence>
<evidence type="ECO:0000256" key="2">
    <source>
        <dbReference type="ARBA" id="ARBA00008034"/>
    </source>
</evidence>
<sequence length="290" mass="31520">MLDLLLRPFEYEFFIRAMGVGVLAGLLCGVMGVYIITRHMSYIAHGLSHAILGGAVLSYVLGINFYFGAGVWGFVAALVIQFLTGKRVYADAAIGIVTTASFALGVAIISTYRSFTRSFEAALFGNVLGITPTDVWIVAIVTVVLLSLIFVFYRPLLFWSFDREVAQVHGVSVFSMDTLFALMLAALIVSTLQILGVTLIISAIVIPASTARLLSDRFGVMMIISGAIGAVVAFFGIYLSYYLDIASGASVVLLSTLVFTIVLAWTNIQRRHRKRFVSMDDHTHPSVKAP</sequence>
<feature type="transmembrane region" description="Helical" evidence="7">
    <location>
        <begin position="133"/>
        <end position="153"/>
    </location>
</feature>
<dbReference type="InterPro" id="IPR037294">
    <property type="entry name" value="ABC_BtuC-like"/>
</dbReference>
<name>A0A2W4ZJ58_9CYAN</name>
<feature type="transmembrane region" description="Helical" evidence="7">
    <location>
        <begin position="13"/>
        <end position="36"/>
    </location>
</feature>
<reference evidence="8 9" key="2">
    <citation type="submission" date="2018-06" db="EMBL/GenBank/DDBJ databases">
        <title>Metagenomic assembly of (sub)arctic Cyanobacteria and their associated microbiome from non-axenic cultures.</title>
        <authorList>
            <person name="Baurain D."/>
        </authorList>
    </citation>
    <scope>NUCLEOTIDE SEQUENCE [LARGE SCALE GENOMIC DNA]</scope>
    <source>
        <strain evidence="8">ULC027bin1</strain>
    </source>
</reference>
<keyword evidence="5 7" id="KW-0472">Membrane</keyword>
<accession>A0A2W4ZJ58</accession>
<feature type="transmembrane region" description="Helical" evidence="7">
    <location>
        <begin position="56"/>
        <end position="80"/>
    </location>
</feature>
<reference evidence="9" key="1">
    <citation type="submission" date="2018-04" db="EMBL/GenBank/DDBJ databases">
        <authorList>
            <person name="Cornet L."/>
        </authorList>
    </citation>
    <scope>NUCLEOTIDE SEQUENCE [LARGE SCALE GENOMIC DNA]</scope>
</reference>
<proteinExistence type="inferred from homology"/>
<dbReference type="EMBL" id="QBMP01000032">
    <property type="protein sequence ID" value="PZO58591.1"/>
    <property type="molecule type" value="Genomic_DNA"/>
</dbReference>
<evidence type="ECO:0000256" key="3">
    <source>
        <dbReference type="ARBA" id="ARBA00022692"/>
    </source>
</evidence>
<keyword evidence="4 7" id="KW-1133">Transmembrane helix</keyword>